<keyword evidence="4" id="KW-1185">Reference proteome</keyword>
<dbReference type="InterPro" id="IPR029071">
    <property type="entry name" value="Ubiquitin-like_domsf"/>
</dbReference>
<gene>
    <name evidence="3" type="ORF">M408DRAFT_83529</name>
</gene>
<organism evidence="3 4">
    <name type="scientific">Serendipita vermifera MAFF 305830</name>
    <dbReference type="NCBI Taxonomy" id="933852"/>
    <lineage>
        <taxon>Eukaryota</taxon>
        <taxon>Fungi</taxon>
        <taxon>Dikarya</taxon>
        <taxon>Basidiomycota</taxon>
        <taxon>Agaricomycotina</taxon>
        <taxon>Agaricomycetes</taxon>
        <taxon>Sebacinales</taxon>
        <taxon>Serendipitaceae</taxon>
        <taxon>Serendipita</taxon>
    </lineage>
</organism>
<feature type="region of interest" description="Disordered" evidence="1">
    <location>
        <begin position="230"/>
        <end position="250"/>
    </location>
</feature>
<feature type="region of interest" description="Disordered" evidence="1">
    <location>
        <begin position="150"/>
        <end position="199"/>
    </location>
</feature>
<dbReference type="AlphaFoldDB" id="A0A0C3AH79"/>
<reference evidence="4" key="2">
    <citation type="submission" date="2015-01" db="EMBL/GenBank/DDBJ databases">
        <title>Evolutionary Origins and Diversification of the Mycorrhizal Mutualists.</title>
        <authorList>
            <consortium name="DOE Joint Genome Institute"/>
            <consortium name="Mycorrhizal Genomics Consortium"/>
            <person name="Kohler A."/>
            <person name="Kuo A."/>
            <person name="Nagy L.G."/>
            <person name="Floudas D."/>
            <person name="Copeland A."/>
            <person name="Barry K.W."/>
            <person name="Cichocki N."/>
            <person name="Veneault-Fourrey C."/>
            <person name="LaButti K."/>
            <person name="Lindquist E.A."/>
            <person name="Lipzen A."/>
            <person name="Lundell T."/>
            <person name="Morin E."/>
            <person name="Murat C."/>
            <person name="Riley R."/>
            <person name="Ohm R."/>
            <person name="Sun H."/>
            <person name="Tunlid A."/>
            <person name="Henrissat B."/>
            <person name="Grigoriev I.V."/>
            <person name="Hibbett D.S."/>
            <person name="Martin F."/>
        </authorList>
    </citation>
    <scope>NUCLEOTIDE SEQUENCE [LARGE SCALE GENOMIC DNA]</scope>
    <source>
        <strain evidence="4">MAFF 305830</strain>
    </source>
</reference>
<dbReference type="OrthoDB" id="428577at2759"/>
<dbReference type="Gene3D" id="3.10.20.90">
    <property type="entry name" value="Phosphatidylinositol 3-kinase Catalytic Subunit, Chain A, domain 1"/>
    <property type="match status" value="1"/>
</dbReference>
<proteinExistence type="predicted"/>
<feature type="domain" description="Ubiquitin-like" evidence="2">
    <location>
        <begin position="75"/>
        <end position="147"/>
    </location>
</feature>
<evidence type="ECO:0000313" key="3">
    <source>
        <dbReference type="EMBL" id="KIM19459.1"/>
    </source>
</evidence>
<dbReference type="HOGENOM" id="CLU_043701_0_0_1"/>
<dbReference type="InterPro" id="IPR000626">
    <property type="entry name" value="Ubiquitin-like_dom"/>
</dbReference>
<name>A0A0C3AH79_SERVB</name>
<dbReference type="Pfam" id="PF00240">
    <property type="entry name" value="ubiquitin"/>
    <property type="match status" value="1"/>
</dbReference>
<evidence type="ECO:0000313" key="4">
    <source>
        <dbReference type="Proteomes" id="UP000054097"/>
    </source>
</evidence>
<dbReference type="EMBL" id="KN824689">
    <property type="protein sequence ID" value="KIM19459.1"/>
    <property type="molecule type" value="Genomic_DNA"/>
</dbReference>
<reference evidence="3 4" key="1">
    <citation type="submission" date="2014-04" db="EMBL/GenBank/DDBJ databases">
        <authorList>
            <consortium name="DOE Joint Genome Institute"/>
            <person name="Kuo A."/>
            <person name="Zuccaro A."/>
            <person name="Kohler A."/>
            <person name="Nagy L.G."/>
            <person name="Floudas D."/>
            <person name="Copeland A."/>
            <person name="Barry K.W."/>
            <person name="Cichocki N."/>
            <person name="Veneault-Fourrey C."/>
            <person name="LaButti K."/>
            <person name="Lindquist E.A."/>
            <person name="Lipzen A."/>
            <person name="Lundell T."/>
            <person name="Morin E."/>
            <person name="Murat C."/>
            <person name="Sun H."/>
            <person name="Tunlid A."/>
            <person name="Henrissat B."/>
            <person name="Grigoriev I.V."/>
            <person name="Hibbett D.S."/>
            <person name="Martin F."/>
            <person name="Nordberg H.P."/>
            <person name="Cantor M.N."/>
            <person name="Hua S.X."/>
        </authorList>
    </citation>
    <scope>NUCLEOTIDE SEQUENCE [LARGE SCALE GENOMIC DNA]</scope>
    <source>
        <strain evidence="3 4">MAFF 305830</strain>
    </source>
</reference>
<evidence type="ECO:0000259" key="2">
    <source>
        <dbReference type="PROSITE" id="PS50053"/>
    </source>
</evidence>
<dbReference type="CDD" id="cd17039">
    <property type="entry name" value="Ubl_ubiquitin_like"/>
    <property type="match status" value="1"/>
</dbReference>
<evidence type="ECO:0000256" key="1">
    <source>
        <dbReference type="SAM" id="MobiDB-lite"/>
    </source>
</evidence>
<dbReference type="SUPFAM" id="SSF54236">
    <property type="entry name" value="Ubiquitin-like"/>
    <property type="match status" value="1"/>
</dbReference>
<accession>A0A0C3AH79</accession>
<dbReference type="PROSITE" id="PS50053">
    <property type="entry name" value="UBIQUITIN_2"/>
    <property type="match status" value="1"/>
</dbReference>
<dbReference type="STRING" id="933852.A0A0C3AH79"/>
<dbReference type="SMART" id="SM00213">
    <property type="entry name" value="UBQ"/>
    <property type="match status" value="1"/>
</dbReference>
<dbReference type="Proteomes" id="UP000054097">
    <property type="component" value="Unassembled WGS sequence"/>
</dbReference>
<sequence length="317" mass="32666">MTSTSSVSTLTPASAVDEALFLSQIEALRSLPVVFSDSYQAPPNLWPSRIPVLGVILPPPEKKAAGNAANLAEVLNVTFKSLKPAYSVTLPIQPADSIQALKSTLTSQASSPLTNSTLRLLLKGKALLDSKLVKDYDIKDGSVINVMATAAPPSAPPVNNSMGLSAADRDPVPAAASPNLGATSPSLSAGGPPGHKRRISDIPAVTLSPAGTPAATTPLLQPVSLTADPLTHLPLTPPAPSGAAASSHPFHQTMASPTFWKELRGFLEVKFGKEAGGRTGDGDAAFEEFLRSAKGSLSPHEIAKIRDEVGISGMGGH</sequence>
<protein>
    <recommendedName>
        <fullName evidence="2">Ubiquitin-like domain-containing protein</fullName>
    </recommendedName>
</protein>